<evidence type="ECO:0000313" key="7">
    <source>
        <dbReference type="EMBL" id="MBD2568833.1"/>
    </source>
</evidence>
<dbReference type="Gene3D" id="3.90.120.10">
    <property type="entry name" value="DNA Methylase, subunit A, domain 2"/>
    <property type="match status" value="1"/>
</dbReference>
<dbReference type="Proteomes" id="UP000640531">
    <property type="component" value="Unassembled WGS sequence"/>
</dbReference>
<keyword evidence="3 6" id="KW-0808">Transferase</keyword>
<dbReference type="EC" id="2.1.1.37" evidence="1"/>
<dbReference type="Pfam" id="PF00145">
    <property type="entry name" value="DNA_methylase"/>
    <property type="match status" value="2"/>
</dbReference>
<dbReference type="InterPro" id="IPR031303">
    <property type="entry name" value="C5_meth_CS"/>
</dbReference>
<dbReference type="EMBL" id="JACJST010000011">
    <property type="protein sequence ID" value="MBD2568833.1"/>
    <property type="molecule type" value="Genomic_DNA"/>
</dbReference>
<dbReference type="InterPro" id="IPR029063">
    <property type="entry name" value="SAM-dependent_MTases_sf"/>
</dbReference>
<organism evidence="7 8">
    <name type="scientific">Anabaena lutea FACHB-196</name>
    <dbReference type="NCBI Taxonomy" id="2692881"/>
    <lineage>
        <taxon>Bacteria</taxon>
        <taxon>Bacillati</taxon>
        <taxon>Cyanobacteriota</taxon>
        <taxon>Cyanophyceae</taxon>
        <taxon>Nostocales</taxon>
        <taxon>Nostocaceae</taxon>
        <taxon>Anabaena</taxon>
    </lineage>
</organism>
<evidence type="ECO:0000256" key="3">
    <source>
        <dbReference type="ARBA" id="ARBA00022679"/>
    </source>
</evidence>
<sequence length="402" mass="45687">MSKLKSLELFTGAGGLAMGCDRAGFHHQALVERDKHSCQTIRENQSRGMGLVSDWCLHQMDVADFDYSNVRGEIDILAGGPPCQPFSIGGNHNGYLDKRDMFPEFFRAVRELRPKAFLIENVRGLVRPNFINYFEYILLQLNYPEVQPKADESWADHLVRLQQHQRSNIKDELSYRVTWRLLNAADYGVPQKRERVFIVGFRSDLQANWSFPEPTHTEEALIWHKWVTGEYWEHHGIAKLYRPEMPKKIRSSYQRKGASLIGSITSPWLTVRDAIADLPPPEKTTLAAEIPNHIYIPGAKSYPGHTGSPWDEPAKTLKAGVHGVPGGENMLAFPDGQVRYFTVREAARLQTFPDDYYFPGAWGESMRQIGNAVPVTLAYIIATSIRTHLQKVDSRLKIKTAV</sequence>
<dbReference type="InterPro" id="IPR018117">
    <property type="entry name" value="C5_DNA_meth_AS"/>
</dbReference>
<feature type="active site" evidence="6">
    <location>
        <position position="83"/>
    </location>
</feature>
<dbReference type="SUPFAM" id="SSF53335">
    <property type="entry name" value="S-adenosyl-L-methionine-dependent methyltransferases"/>
    <property type="match status" value="1"/>
</dbReference>
<evidence type="ECO:0000256" key="5">
    <source>
        <dbReference type="ARBA" id="ARBA00022747"/>
    </source>
</evidence>
<evidence type="ECO:0000256" key="4">
    <source>
        <dbReference type="ARBA" id="ARBA00022691"/>
    </source>
</evidence>
<evidence type="ECO:0000256" key="2">
    <source>
        <dbReference type="ARBA" id="ARBA00022603"/>
    </source>
</evidence>
<dbReference type="PROSITE" id="PS00094">
    <property type="entry name" value="C5_MTASE_1"/>
    <property type="match status" value="1"/>
</dbReference>
<dbReference type="RefSeq" id="WP_190715076.1">
    <property type="nucleotide sequence ID" value="NZ_JACJST010000011.1"/>
</dbReference>
<name>A0ABR8FFQ0_9NOST</name>
<evidence type="ECO:0000256" key="1">
    <source>
        <dbReference type="ARBA" id="ARBA00011975"/>
    </source>
</evidence>
<dbReference type="GO" id="GO:0032259">
    <property type="term" value="P:methylation"/>
    <property type="evidence" value="ECO:0007669"/>
    <property type="project" value="UniProtKB-KW"/>
</dbReference>
<protein>
    <recommendedName>
        <fullName evidence="1">DNA (cytosine-5-)-methyltransferase</fullName>
        <ecNumber evidence="1">2.1.1.37</ecNumber>
    </recommendedName>
</protein>
<evidence type="ECO:0000313" key="8">
    <source>
        <dbReference type="Proteomes" id="UP000640531"/>
    </source>
</evidence>
<proteinExistence type="inferred from homology"/>
<gene>
    <name evidence="7" type="ORF">H6G59_13170</name>
</gene>
<dbReference type="Gene3D" id="3.40.50.150">
    <property type="entry name" value="Vaccinia Virus protein VP39"/>
    <property type="match status" value="1"/>
</dbReference>
<keyword evidence="5" id="KW-0680">Restriction system</keyword>
<comment type="caution">
    <text evidence="7">The sequence shown here is derived from an EMBL/GenBank/DDBJ whole genome shotgun (WGS) entry which is preliminary data.</text>
</comment>
<keyword evidence="2 6" id="KW-0489">Methyltransferase</keyword>
<keyword evidence="4 6" id="KW-0949">S-adenosyl-L-methionine</keyword>
<dbReference type="PROSITE" id="PS51257">
    <property type="entry name" value="PROKAR_LIPOPROTEIN"/>
    <property type="match status" value="1"/>
</dbReference>
<accession>A0ABR8FFQ0</accession>
<dbReference type="PROSITE" id="PS00095">
    <property type="entry name" value="C5_MTASE_2"/>
    <property type="match status" value="1"/>
</dbReference>
<dbReference type="PANTHER" id="PTHR10629:SF52">
    <property type="entry name" value="DNA (CYTOSINE-5)-METHYLTRANSFERASE 1"/>
    <property type="match status" value="1"/>
</dbReference>
<dbReference type="PROSITE" id="PS51679">
    <property type="entry name" value="SAM_MT_C5"/>
    <property type="match status" value="1"/>
</dbReference>
<dbReference type="InterPro" id="IPR050390">
    <property type="entry name" value="C5-Methyltransferase"/>
</dbReference>
<evidence type="ECO:0000256" key="6">
    <source>
        <dbReference type="PROSITE-ProRule" id="PRU01016"/>
    </source>
</evidence>
<dbReference type="PANTHER" id="PTHR10629">
    <property type="entry name" value="CYTOSINE-SPECIFIC METHYLTRANSFERASE"/>
    <property type="match status" value="1"/>
</dbReference>
<dbReference type="InterPro" id="IPR001525">
    <property type="entry name" value="C5_MeTfrase"/>
</dbReference>
<keyword evidence="8" id="KW-1185">Reference proteome</keyword>
<reference evidence="7 8" key="1">
    <citation type="journal article" date="2020" name="ISME J.">
        <title>Comparative genomics reveals insights into cyanobacterial evolution and habitat adaptation.</title>
        <authorList>
            <person name="Chen M.Y."/>
            <person name="Teng W.K."/>
            <person name="Zhao L."/>
            <person name="Hu C.X."/>
            <person name="Zhou Y.K."/>
            <person name="Han B.P."/>
            <person name="Song L.R."/>
            <person name="Shu W.S."/>
        </authorList>
    </citation>
    <scope>NUCLEOTIDE SEQUENCE [LARGE SCALE GENOMIC DNA]</scope>
    <source>
        <strain evidence="7 8">FACHB-196</strain>
    </source>
</reference>
<dbReference type="PRINTS" id="PR00105">
    <property type="entry name" value="C5METTRFRASE"/>
</dbReference>
<comment type="similarity">
    <text evidence="6">Belongs to the class I-like SAM-binding methyltransferase superfamily. C5-methyltransferase family.</text>
</comment>
<dbReference type="GO" id="GO:0008168">
    <property type="term" value="F:methyltransferase activity"/>
    <property type="evidence" value="ECO:0007669"/>
    <property type="project" value="UniProtKB-KW"/>
</dbReference>